<protein>
    <submittedName>
        <fullName evidence="2">NFACT-R_1 domain-containing protein</fullName>
    </submittedName>
</protein>
<organism evidence="1 2">
    <name type="scientific">Rhabditophanes sp. KR3021</name>
    <dbReference type="NCBI Taxonomy" id="114890"/>
    <lineage>
        <taxon>Eukaryota</taxon>
        <taxon>Metazoa</taxon>
        <taxon>Ecdysozoa</taxon>
        <taxon>Nematoda</taxon>
        <taxon>Chromadorea</taxon>
        <taxon>Rhabditida</taxon>
        <taxon>Tylenchina</taxon>
        <taxon>Panagrolaimomorpha</taxon>
        <taxon>Strongyloidoidea</taxon>
        <taxon>Alloionematidae</taxon>
        <taxon>Rhabditophanes</taxon>
    </lineage>
</organism>
<dbReference type="WBParaSite" id="RSKR_0000683400.1">
    <property type="protein sequence ID" value="RSKR_0000683400.1"/>
    <property type="gene ID" value="RSKR_0000683400"/>
</dbReference>
<dbReference type="Proteomes" id="UP000095286">
    <property type="component" value="Unplaced"/>
</dbReference>
<reference evidence="2" key="1">
    <citation type="submission" date="2016-11" db="UniProtKB">
        <authorList>
            <consortium name="WormBaseParasite"/>
        </authorList>
    </citation>
    <scope>IDENTIFICATION</scope>
    <source>
        <strain evidence="2">KR3021</strain>
    </source>
</reference>
<sequence length="998" mass="113908">MGLEERIQDLKKELSRTQNNKATEKHIGQLNSKLVRLTKALALEQSKNCSLAVEKVEEDVEVKMADIPVTISGVKNRFSSIDILAIVHELRALKGMRVINVYDIDSKTYLIRLHKPDGKAVVLFESGIRIHKTQYEWPKSMFPSSFSMKFRKHIKQKRLEEVRQVGCDRVVDLRFGDEERACHVIIELYDRGNVLLTDHEYTILNILRPRTDKDQDVRFAVRERYPLELAQYDGKIPNSQEIKDAMVKAKKGTQLKRILAPMTIYGPALIDHCLMGQGYASNVPVGTQVDSSDQHVTKILDALVAANVEFQKLRESPAHGYITYQNVQRIDGTDMEKFIEYHPIKFEQFTSEKSNLLVKEFGEFSDAVDEFYSKLDSQKSEKRALQVEKDALKKVENVKKDHEERLKALLISQVSQKERAQRIEMNVELIDQALLVVQSALANKLNWADLEELTKAGQEQGNPVAMAIAGFDFHNNHVIMKLLDENDPSAAPMIVAIDISLSANQNARAYYTDKKSAAEKQVKTIQASERAIKSAHLKAQQTLNQVKSNVAVLRTKKSYWFEKFFWFISSENYLVVGGRDAHQNELLVKKYFRANDVYVHADLHGASSLIIRNHIDGNDIPPKTLNEAATMAICYSAAWNAKVISNAWWVRHDQVSRTAPTGEYLPTGSFMIRGKKNYLPNAQLVMGFAVLFRVDEDTAERHKDDRKVVVKPDLERIEVAEEEEEEFPDVKIDVNAKEKEEFTLLHLGPQGMTHKKAKQTEREKFLAEKKRIEEEAAKAKRDKKRLNQVLNKATKKKVKNEKVKKHDDEWLELEKKAIVNAKEKIPANIASHLMEDPKCEDNEDESEFEEEVIVREVVDDQIKEQEEEESDAEEEKDPVVNHDDDDDDDEEGEDKKDDDVELMNMMIGNPLLEDDIIGALVVVAPYQTLNNYKYKVKLTPGTGKRGKAAKQAMELFQREKSATAAERKLLKVLQGDGEIARNIPGKTKVQAPQLFKSK</sequence>
<proteinExistence type="predicted"/>
<accession>A0AC35U2M6</accession>
<evidence type="ECO:0000313" key="2">
    <source>
        <dbReference type="WBParaSite" id="RSKR_0000683400.1"/>
    </source>
</evidence>
<evidence type="ECO:0000313" key="1">
    <source>
        <dbReference type="Proteomes" id="UP000095286"/>
    </source>
</evidence>
<name>A0AC35U2M6_9BILA</name>